<dbReference type="EMBL" id="VJMH01007354">
    <property type="protein sequence ID" value="KAF0683874.1"/>
    <property type="molecule type" value="Genomic_DNA"/>
</dbReference>
<evidence type="ECO:0000313" key="3">
    <source>
        <dbReference type="EMBL" id="VFU00742.1"/>
    </source>
</evidence>
<evidence type="ECO:0000256" key="1">
    <source>
        <dbReference type="SAM" id="SignalP"/>
    </source>
</evidence>
<evidence type="ECO:0000313" key="2">
    <source>
        <dbReference type="EMBL" id="KAF0683874.1"/>
    </source>
</evidence>
<reference evidence="2" key="2">
    <citation type="submission" date="2019-06" db="EMBL/GenBank/DDBJ databases">
        <title>Genomics analysis of Aphanomyces spp. identifies a new class of oomycete effector associated with host adaptation.</title>
        <authorList>
            <person name="Gaulin E."/>
        </authorList>
    </citation>
    <scope>NUCLEOTIDE SEQUENCE</scope>
    <source>
        <strain evidence="2">CBS 578.67</strain>
    </source>
</reference>
<dbReference type="Proteomes" id="UP000332933">
    <property type="component" value="Unassembled WGS sequence"/>
</dbReference>
<sequence>MRIFVPSLLVLILPAVAASPCNVTDGDAVTLQSDTGNFLARCNGCIPGGSYSDSAFIHVASTTNAPYANWKVFNTGTGKLVFQSDTGNYLARCNGCAPGATTPNTAFVHVGDWHNQPWAQWTCVDIGGGKVALQADSGYFLSRCNGCERGGAYPDSATVHMNTYQDAPWSQWTLKDLTPHAAPTTAPTPAPAPLTTLTGTSSNSYGDFWLPCNFTDGDVITLQADSNNFLARCEGCVPGASYSNSATVHVNNADNAAYAQWKVFNTGNGTIALQADTKQFLSQCVGCAPRATVPAQAFVNAADWRNNPLAQWVCGDIGKNRVVLQSYGSKYIGNLQHCTGCEPGAATPEGAVISSSLAWAGIPSVIWTVKGINRPYSSPVLATPTPYYAPVPAPTPQYTQQQYTPSPTTTWTNFGSNYSASTGDIWTQCNFTDGDVITLQADSNNFLARCEGCVPGAAYSNSATVHVNNADNAAYAQWKVFNTGNGKIALQADTKQFLSQCIGCAPRATVPAQAFVNAADWNNNPLAQWVCGDIGKNRIVLQSYGPKYLGNLQHCTGCEPGAATPEGAVISSSLAWTGNPSVIWTVKGINRPYSSPVPPPASPYYAPVPAPTPQYTQQQYTPSPTTTWANLGSNVSATTVWYPSSSPCNVTDGDIVTLQSDTGNYVARCNGCIPGATYSDSAFIHVGSTTNAPFANWKARSSRDATAVPMSRQRLSKRFCISPTGVGAPQQWTCVDIGGGKVALQADSGNYLSRCNGCVKGGAYPDSVTVHMTSYQGASWSQWVLKDLTPRAISAAPSLPAAAAVQVQGACNFTDGDLVILKSAATGYNLTSCGSQCPSYDGHDNPVFASSQFPYASWWNIFNRGPGQIAIRYGRLWLAPSTSSPGATYATEAAVINGSIGHAWTCSDVGGGRIVLQAANNGGFLAIGDTAPFPDQAVLRSSFTASTLNLSAVWTVQFLNHTTPAAPTTTPVNTPLVYTPLTIPSSPCNVTDGDIVTIQADTGKFIARCNGCIPSAAYPDSAFVHASTPFNWTVFNTGTGKLAFRSDTGNYLARCNGCAPGATTPNTAFVHVSDWRGQPWAQWTCVNIGGGKVALQADSGYFLSRCNGCERGGADPDSATVHMNTYQDAPWSQWTMKDWTPHTFALLGGDTVPHRCGQ</sequence>
<dbReference type="CDD" id="cd00257">
    <property type="entry name" value="beta-trefoil_FSCN-like"/>
    <property type="match status" value="5"/>
</dbReference>
<dbReference type="EMBL" id="CAADRA010007380">
    <property type="protein sequence ID" value="VFU00742.1"/>
    <property type="molecule type" value="Genomic_DNA"/>
</dbReference>
<dbReference type="InterPro" id="IPR008999">
    <property type="entry name" value="Actin-crosslinking"/>
</dbReference>
<accession>A0A485LTW1</accession>
<feature type="chain" id="PRO_5036116691" evidence="1">
    <location>
        <begin position="19"/>
        <end position="1158"/>
    </location>
</feature>
<evidence type="ECO:0000313" key="4">
    <source>
        <dbReference type="Proteomes" id="UP000332933"/>
    </source>
</evidence>
<dbReference type="AlphaFoldDB" id="A0A485LTW1"/>
<dbReference type="Gene3D" id="2.80.10.50">
    <property type="match status" value="6"/>
</dbReference>
<dbReference type="OrthoDB" id="75164at2759"/>
<dbReference type="SUPFAM" id="SSF50405">
    <property type="entry name" value="Actin-crosslinking proteins"/>
    <property type="match status" value="2"/>
</dbReference>
<keyword evidence="4" id="KW-1185">Reference proteome</keyword>
<proteinExistence type="predicted"/>
<reference evidence="3 4" key="1">
    <citation type="submission" date="2019-03" db="EMBL/GenBank/DDBJ databases">
        <authorList>
            <person name="Gaulin E."/>
            <person name="Dumas B."/>
        </authorList>
    </citation>
    <scope>NUCLEOTIDE SEQUENCE [LARGE SCALE GENOMIC DNA]</scope>
    <source>
        <strain evidence="3">CBS 568.67</strain>
    </source>
</reference>
<organism evidence="3 4">
    <name type="scientific">Aphanomyces stellatus</name>
    <dbReference type="NCBI Taxonomy" id="120398"/>
    <lineage>
        <taxon>Eukaryota</taxon>
        <taxon>Sar</taxon>
        <taxon>Stramenopiles</taxon>
        <taxon>Oomycota</taxon>
        <taxon>Saprolegniomycetes</taxon>
        <taxon>Saprolegniales</taxon>
        <taxon>Verrucalvaceae</taxon>
        <taxon>Aphanomyces</taxon>
    </lineage>
</organism>
<name>A0A485LTW1_9STRA</name>
<protein>
    <submittedName>
        <fullName evidence="3">Aste57867_24100 protein</fullName>
    </submittedName>
</protein>
<gene>
    <name evidence="3" type="primary">Aste57867_24100</name>
    <name evidence="2" type="ORF">As57867_024027</name>
    <name evidence="3" type="ORF">ASTE57867_24100</name>
</gene>
<keyword evidence="1" id="KW-0732">Signal</keyword>
<feature type="signal peptide" evidence="1">
    <location>
        <begin position="1"/>
        <end position="18"/>
    </location>
</feature>